<proteinExistence type="predicted"/>
<sequence>MLRGNPCMGMMERARTARETQGQTSSRRLRLDLSRTNYNSNIVNSEHTARLRARTPATALGPLALPRAQSVFYANNILDKCLWQQQVEDNRDEQEHQQRMDKDKQERLNQECINEEEETRKEECKKNKFKYIPILWNSGIPNNQSVTPCLYALRKLDKGEYLELWYFMNDGLDEASNSKTTDDDAMILLTLADGSNTWVSAASTCNTCLVIKDEDLSFEEFCQACPRFLEALEDTNWPQDWMRMMALFWRNLQVHKYRSL</sequence>
<dbReference type="Proteomes" id="UP000807769">
    <property type="component" value="Unassembled WGS sequence"/>
</dbReference>
<gene>
    <name evidence="2" type="ORF">BJ212DRAFT_1588639</name>
</gene>
<keyword evidence="3" id="KW-1185">Reference proteome</keyword>
<protein>
    <submittedName>
        <fullName evidence="2">Uncharacterized protein</fullName>
    </submittedName>
</protein>
<dbReference type="RefSeq" id="XP_041191424.1">
    <property type="nucleotide sequence ID" value="XM_041342437.1"/>
</dbReference>
<evidence type="ECO:0000256" key="1">
    <source>
        <dbReference type="SAM" id="MobiDB-lite"/>
    </source>
</evidence>
<dbReference type="AlphaFoldDB" id="A0A9P7JC55"/>
<organism evidence="2 3">
    <name type="scientific">Suillus subaureus</name>
    <dbReference type="NCBI Taxonomy" id="48587"/>
    <lineage>
        <taxon>Eukaryota</taxon>
        <taxon>Fungi</taxon>
        <taxon>Dikarya</taxon>
        <taxon>Basidiomycota</taxon>
        <taxon>Agaricomycotina</taxon>
        <taxon>Agaricomycetes</taxon>
        <taxon>Agaricomycetidae</taxon>
        <taxon>Boletales</taxon>
        <taxon>Suillineae</taxon>
        <taxon>Suillaceae</taxon>
        <taxon>Suillus</taxon>
    </lineage>
</organism>
<reference evidence="2" key="1">
    <citation type="journal article" date="2020" name="New Phytol.">
        <title>Comparative genomics reveals dynamic genome evolution in host specialist ectomycorrhizal fungi.</title>
        <authorList>
            <person name="Lofgren L.A."/>
            <person name="Nguyen N.H."/>
            <person name="Vilgalys R."/>
            <person name="Ruytinx J."/>
            <person name="Liao H.L."/>
            <person name="Branco S."/>
            <person name="Kuo A."/>
            <person name="LaButti K."/>
            <person name="Lipzen A."/>
            <person name="Andreopoulos W."/>
            <person name="Pangilinan J."/>
            <person name="Riley R."/>
            <person name="Hundley H."/>
            <person name="Na H."/>
            <person name="Barry K."/>
            <person name="Grigoriev I.V."/>
            <person name="Stajich J.E."/>
            <person name="Kennedy P.G."/>
        </authorList>
    </citation>
    <scope>NUCLEOTIDE SEQUENCE</scope>
    <source>
        <strain evidence="2">MN1</strain>
    </source>
</reference>
<dbReference type="OrthoDB" id="2671357at2759"/>
<feature type="region of interest" description="Disordered" evidence="1">
    <location>
        <begin position="1"/>
        <end position="26"/>
    </location>
</feature>
<dbReference type="GeneID" id="64636453"/>
<comment type="caution">
    <text evidence="2">The sequence shown here is derived from an EMBL/GenBank/DDBJ whole genome shotgun (WGS) entry which is preliminary data.</text>
</comment>
<accession>A0A9P7JC55</accession>
<name>A0A9P7JC55_9AGAM</name>
<evidence type="ECO:0000313" key="3">
    <source>
        <dbReference type="Proteomes" id="UP000807769"/>
    </source>
</evidence>
<evidence type="ECO:0000313" key="2">
    <source>
        <dbReference type="EMBL" id="KAG1813663.1"/>
    </source>
</evidence>
<dbReference type="EMBL" id="JABBWG010000023">
    <property type="protein sequence ID" value="KAG1813663.1"/>
    <property type="molecule type" value="Genomic_DNA"/>
</dbReference>